<dbReference type="InterPro" id="IPR004364">
    <property type="entry name" value="Aa-tRNA-synt_II"/>
</dbReference>
<dbReference type="HAMAP" id="MF_00252">
    <property type="entry name" value="Lys_tRNA_synth_class2"/>
    <property type="match status" value="1"/>
</dbReference>
<evidence type="ECO:0000256" key="2">
    <source>
        <dbReference type="ARBA" id="ARBA00008226"/>
    </source>
</evidence>
<evidence type="ECO:0000256" key="1">
    <source>
        <dbReference type="ARBA" id="ARBA00004496"/>
    </source>
</evidence>
<keyword evidence="7" id="KW-0067">ATP-binding</keyword>
<dbReference type="Pfam" id="PF00152">
    <property type="entry name" value="tRNA-synt_2"/>
    <property type="match status" value="1"/>
</dbReference>
<evidence type="ECO:0000313" key="15">
    <source>
        <dbReference type="EMBL" id="KAK2074691.1"/>
    </source>
</evidence>
<dbReference type="SUPFAM" id="SSF50249">
    <property type="entry name" value="Nucleic acid-binding proteins"/>
    <property type="match status" value="1"/>
</dbReference>
<dbReference type="GO" id="GO:0005524">
    <property type="term" value="F:ATP binding"/>
    <property type="evidence" value="ECO:0007669"/>
    <property type="project" value="UniProtKB-KW"/>
</dbReference>
<evidence type="ECO:0000256" key="13">
    <source>
        <dbReference type="SAM" id="MobiDB-lite"/>
    </source>
</evidence>
<dbReference type="GO" id="GO:0000049">
    <property type="term" value="F:tRNA binding"/>
    <property type="evidence" value="ECO:0007669"/>
    <property type="project" value="TreeGrafter"/>
</dbReference>
<evidence type="ECO:0000256" key="6">
    <source>
        <dbReference type="ARBA" id="ARBA00022741"/>
    </source>
</evidence>
<dbReference type="NCBIfam" id="NF001756">
    <property type="entry name" value="PRK00484.1"/>
    <property type="match status" value="1"/>
</dbReference>
<evidence type="ECO:0000259" key="14">
    <source>
        <dbReference type="PROSITE" id="PS50862"/>
    </source>
</evidence>
<evidence type="ECO:0000256" key="8">
    <source>
        <dbReference type="ARBA" id="ARBA00022917"/>
    </source>
</evidence>
<keyword evidence="8" id="KW-0648">Protein biosynthesis</keyword>
<dbReference type="NCBIfam" id="TIGR00499">
    <property type="entry name" value="lysS_bact"/>
    <property type="match status" value="1"/>
</dbReference>
<comment type="caution">
    <text evidence="15">The sequence shown here is derived from an EMBL/GenBank/DDBJ whole genome shotgun (WGS) entry which is preliminary data.</text>
</comment>
<dbReference type="GO" id="GO:0006430">
    <property type="term" value="P:lysyl-tRNA aminoacylation"/>
    <property type="evidence" value="ECO:0007669"/>
    <property type="project" value="InterPro"/>
</dbReference>
<evidence type="ECO:0000256" key="5">
    <source>
        <dbReference type="ARBA" id="ARBA00022598"/>
    </source>
</evidence>
<reference evidence="15" key="1">
    <citation type="journal article" date="2023" name="Mol. Plant Microbe Interact.">
        <title>Elucidating the Obligate Nature and Biological Capacity of an Invasive Fungal Corn Pathogen.</title>
        <authorList>
            <person name="MacCready J.S."/>
            <person name="Roggenkamp E.M."/>
            <person name="Gdanetz K."/>
            <person name="Chilvers M.I."/>
        </authorList>
    </citation>
    <scope>NUCLEOTIDE SEQUENCE</scope>
    <source>
        <strain evidence="15">PM02</strain>
    </source>
</reference>
<dbReference type="PANTHER" id="PTHR42918">
    <property type="entry name" value="LYSYL-TRNA SYNTHETASE"/>
    <property type="match status" value="1"/>
</dbReference>
<dbReference type="InterPro" id="IPR018149">
    <property type="entry name" value="Lys-tRNA-synth_II_C"/>
</dbReference>
<dbReference type="InterPro" id="IPR002313">
    <property type="entry name" value="Lys-tRNA-ligase_II"/>
</dbReference>
<evidence type="ECO:0000256" key="9">
    <source>
        <dbReference type="ARBA" id="ARBA00023146"/>
    </source>
</evidence>
<evidence type="ECO:0000256" key="12">
    <source>
        <dbReference type="ARBA" id="ARBA00067316"/>
    </source>
</evidence>
<keyword evidence="9" id="KW-0030">Aminoacyl-tRNA synthetase</keyword>
<dbReference type="InterPro" id="IPR034762">
    <property type="entry name" value="Lys-tRNA-ligase_II_bac/euk"/>
</dbReference>
<dbReference type="GO" id="GO:0004824">
    <property type="term" value="F:lysine-tRNA ligase activity"/>
    <property type="evidence" value="ECO:0007669"/>
    <property type="project" value="UniProtKB-EC"/>
</dbReference>
<keyword evidence="16" id="KW-1185">Reference proteome</keyword>
<feature type="region of interest" description="Disordered" evidence="13">
    <location>
        <begin position="1"/>
        <end position="53"/>
    </location>
</feature>
<dbReference type="GO" id="GO:0005829">
    <property type="term" value="C:cytosol"/>
    <property type="evidence" value="ECO:0007669"/>
    <property type="project" value="TreeGrafter"/>
</dbReference>
<evidence type="ECO:0000256" key="4">
    <source>
        <dbReference type="ARBA" id="ARBA00022490"/>
    </source>
</evidence>
<dbReference type="PRINTS" id="PR00982">
    <property type="entry name" value="TRNASYNTHLYS"/>
</dbReference>
<sequence>MADSGTAVAAPEPPTEEKQRQKEADRATKAANAPPKVASSKPKVVGEDDLNPNQYFEIRTRQITELLKTQEPNPYPHKFHATYDASKFESEFGFLRSGEQKRDAEIRVAARIYNTRTSGSKLIFYDARTAADTESIGTHLQIVCQAQEVNEGGISFEKQHEPIRRGDVVGIIGFPGRTNPKNRLADGKEGELSIFAQEIILLAPCLHMLPSVRFPFQDVEQRARMRYLDTLWNDRSREVLWKRSKMVRFIRDFFHERRFLEVETPMMHAIAGGATALPFITHHNDLDMDMFMRVAPELFLKMMIVGQFGKVFELGKNFRNEGIDLTHNPEFTSCEFYWAYADVYDVLQLTEELVSSLVFHMTGSYETTFHTQTGEVYEVNWKAPWRRIEMLPELERICGEKFPPYDEMHTDETNQFLQKMCKKMNVECPPPLTNARMIDKLTGEFIESQCVNPTFIMEHPQMMSPLAKYHRSKQGLCERFEAFVCKKEIANAYTELNNPFDQRLRFEEQARQKDQGDDEAQLVDENFLTALEYGLPPTGGWGLGIDRLTMFITDNYSIREVLAFPFMRHDKNQPAVKLAAEVSDVKALPEEGIAHK</sequence>
<organism evidence="15 16">
    <name type="scientific">Phyllachora maydis</name>
    <dbReference type="NCBI Taxonomy" id="1825666"/>
    <lineage>
        <taxon>Eukaryota</taxon>
        <taxon>Fungi</taxon>
        <taxon>Dikarya</taxon>
        <taxon>Ascomycota</taxon>
        <taxon>Pezizomycotina</taxon>
        <taxon>Sordariomycetes</taxon>
        <taxon>Sordariomycetidae</taxon>
        <taxon>Phyllachorales</taxon>
        <taxon>Phyllachoraceae</taxon>
        <taxon>Phyllachora</taxon>
    </lineage>
</organism>
<dbReference type="CDD" id="cd04322">
    <property type="entry name" value="LysRS_N"/>
    <property type="match status" value="1"/>
</dbReference>
<comment type="similarity">
    <text evidence="2">Belongs to the class-II aminoacyl-tRNA synthetase family.</text>
</comment>
<dbReference type="PROSITE" id="PS50862">
    <property type="entry name" value="AA_TRNA_LIGASE_II"/>
    <property type="match status" value="1"/>
</dbReference>
<keyword evidence="4" id="KW-0963">Cytoplasm</keyword>
<name>A0AAD9IBD4_9PEZI</name>
<dbReference type="Gene3D" id="2.40.50.140">
    <property type="entry name" value="Nucleic acid-binding proteins"/>
    <property type="match status" value="1"/>
</dbReference>
<dbReference type="PANTHER" id="PTHR42918:SF9">
    <property type="entry name" value="LYSINE--TRNA LIGASE"/>
    <property type="match status" value="1"/>
</dbReference>
<evidence type="ECO:0000313" key="16">
    <source>
        <dbReference type="Proteomes" id="UP001217918"/>
    </source>
</evidence>
<dbReference type="EC" id="6.1.1.6" evidence="3"/>
<feature type="domain" description="Aminoacyl-transfer RNA synthetases class-II family profile" evidence="14">
    <location>
        <begin position="243"/>
        <end position="565"/>
    </location>
</feature>
<evidence type="ECO:0000256" key="10">
    <source>
        <dbReference type="ARBA" id="ARBA00030563"/>
    </source>
</evidence>
<dbReference type="Proteomes" id="UP001217918">
    <property type="component" value="Unassembled WGS sequence"/>
</dbReference>
<evidence type="ECO:0000256" key="7">
    <source>
        <dbReference type="ARBA" id="ARBA00022840"/>
    </source>
</evidence>
<dbReference type="InterPro" id="IPR044136">
    <property type="entry name" value="Lys-tRNA-ligase_II_N"/>
</dbReference>
<dbReference type="FunFam" id="3.30.930.10:FF:000238">
    <property type="entry name" value="Lysine--tRNA ligase"/>
    <property type="match status" value="1"/>
</dbReference>
<dbReference type="CDD" id="cd00775">
    <property type="entry name" value="LysRS_core"/>
    <property type="match status" value="1"/>
</dbReference>
<accession>A0AAD9IBD4</accession>
<dbReference type="PIRSF" id="PIRSF039101">
    <property type="entry name" value="LysRS2"/>
    <property type="match status" value="1"/>
</dbReference>
<protein>
    <recommendedName>
        <fullName evidence="12">Probable lysine--tRNA ligase, cytoplasmic</fullName>
        <ecNumber evidence="3">6.1.1.6</ecNumber>
    </recommendedName>
    <alternativeName>
        <fullName evidence="10">Lysyl-tRNA synthetase</fullName>
    </alternativeName>
</protein>
<gene>
    <name evidence="15" type="ORF">P8C59_008879</name>
</gene>
<dbReference type="FunFam" id="2.40.50.140:FF:000050">
    <property type="entry name" value="Lysine--tRNA ligase"/>
    <property type="match status" value="1"/>
</dbReference>
<feature type="compositionally biased region" description="Basic and acidic residues" evidence="13">
    <location>
        <begin position="15"/>
        <end position="28"/>
    </location>
</feature>
<dbReference type="InterPro" id="IPR012340">
    <property type="entry name" value="NA-bd_OB-fold"/>
</dbReference>
<dbReference type="SUPFAM" id="SSF55681">
    <property type="entry name" value="Class II aaRS and biotin synthetases"/>
    <property type="match status" value="1"/>
</dbReference>
<evidence type="ECO:0000256" key="11">
    <source>
        <dbReference type="ARBA" id="ARBA00048573"/>
    </source>
</evidence>
<dbReference type="EMBL" id="JAQQPM010000008">
    <property type="protein sequence ID" value="KAK2074691.1"/>
    <property type="molecule type" value="Genomic_DNA"/>
</dbReference>
<dbReference type="InterPro" id="IPR006195">
    <property type="entry name" value="aa-tRNA-synth_II"/>
</dbReference>
<evidence type="ECO:0000256" key="3">
    <source>
        <dbReference type="ARBA" id="ARBA00013166"/>
    </source>
</evidence>
<dbReference type="InterPro" id="IPR045864">
    <property type="entry name" value="aa-tRNA-synth_II/BPL/LPL"/>
</dbReference>
<comment type="catalytic activity">
    <reaction evidence="11">
        <text>tRNA(Lys) + L-lysine + ATP = L-lysyl-tRNA(Lys) + AMP + diphosphate</text>
        <dbReference type="Rhea" id="RHEA:20792"/>
        <dbReference type="Rhea" id="RHEA-COMP:9696"/>
        <dbReference type="Rhea" id="RHEA-COMP:9697"/>
        <dbReference type="ChEBI" id="CHEBI:30616"/>
        <dbReference type="ChEBI" id="CHEBI:32551"/>
        <dbReference type="ChEBI" id="CHEBI:33019"/>
        <dbReference type="ChEBI" id="CHEBI:78442"/>
        <dbReference type="ChEBI" id="CHEBI:78529"/>
        <dbReference type="ChEBI" id="CHEBI:456215"/>
        <dbReference type="EC" id="6.1.1.6"/>
    </reaction>
</comment>
<dbReference type="AlphaFoldDB" id="A0AAD9IBD4"/>
<keyword evidence="6" id="KW-0547">Nucleotide-binding</keyword>
<proteinExistence type="inferred from homology"/>
<comment type="subcellular location">
    <subcellularLocation>
        <location evidence="1">Cytoplasm</location>
    </subcellularLocation>
</comment>
<dbReference type="Gene3D" id="3.30.930.10">
    <property type="entry name" value="Bira Bifunctional Protein, Domain 2"/>
    <property type="match status" value="1"/>
</dbReference>
<keyword evidence="5" id="KW-0436">Ligase</keyword>